<dbReference type="SUPFAM" id="SSF46785">
    <property type="entry name" value="Winged helix' DNA-binding domain"/>
    <property type="match status" value="1"/>
</dbReference>
<name>A0ABX0ZD44_9ACTN</name>
<dbReference type="Gene3D" id="1.20.120.530">
    <property type="entry name" value="GntR ligand-binding domain-like"/>
    <property type="match status" value="1"/>
</dbReference>
<dbReference type="SMART" id="SM00345">
    <property type="entry name" value="HTH_GNTR"/>
    <property type="match status" value="1"/>
</dbReference>
<proteinExistence type="predicted"/>
<dbReference type="PANTHER" id="PTHR43537">
    <property type="entry name" value="TRANSCRIPTIONAL REGULATOR, GNTR FAMILY"/>
    <property type="match status" value="1"/>
</dbReference>
<dbReference type="InterPro" id="IPR036388">
    <property type="entry name" value="WH-like_DNA-bd_sf"/>
</dbReference>
<dbReference type="Proteomes" id="UP000783871">
    <property type="component" value="Unassembled WGS sequence"/>
</dbReference>
<dbReference type="PRINTS" id="PR00035">
    <property type="entry name" value="HTHGNTR"/>
</dbReference>
<evidence type="ECO:0000313" key="6">
    <source>
        <dbReference type="Proteomes" id="UP000783871"/>
    </source>
</evidence>
<dbReference type="PANTHER" id="PTHR43537:SF24">
    <property type="entry name" value="GLUCONATE OPERON TRANSCRIPTIONAL REPRESSOR"/>
    <property type="match status" value="1"/>
</dbReference>
<evidence type="ECO:0000313" key="5">
    <source>
        <dbReference type="EMBL" id="NJP34889.1"/>
    </source>
</evidence>
<dbReference type="Gene3D" id="1.10.10.10">
    <property type="entry name" value="Winged helix-like DNA-binding domain superfamily/Winged helix DNA-binding domain"/>
    <property type="match status" value="1"/>
</dbReference>
<dbReference type="CDD" id="cd07377">
    <property type="entry name" value="WHTH_GntR"/>
    <property type="match status" value="1"/>
</dbReference>
<keyword evidence="2" id="KW-0238">DNA-binding</keyword>
<dbReference type="InterPro" id="IPR000524">
    <property type="entry name" value="Tscrpt_reg_HTH_GntR"/>
</dbReference>
<evidence type="ECO:0000259" key="4">
    <source>
        <dbReference type="PROSITE" id="PS50949"/>
    </source>
</evidence>
<comment type="caution">
    <text evidence="5">The sequence shown here is derived from an EMBL/GenBank/DDBJ whole genome shotgun (WGS) entry which is preliminary data.</text>
</comment>
<evidence type="ECO:0000256" key="2">
    <source>
        <dbReference type="ARBA" id="ARBA00023125"/>
    </source>
</evidence>
<dbReference type="EMBL" id="JAATEO010000030">
    <property type="protein sequence ID" value="NJP34889.1"/>
    <property type="molecule type" value="Genomic_DNA"/>
</dbReference>
<protein>
    <submittedName>
        <fullName evidence="5">GntR family transcriptional regulator</fullName>
    </submittedName>
</protein>
<gene>
    <name evidence="5" type="ORF">HCJ94_23620</name>
</gene>
<keyword evidence="6" id="KW-1185">Reference proteome</keyword>
<accession>A0ABX0ZD44</accession>
<organism evidence="5 6">
    <name type="scientific">Micromonospora thermarum</name>
    <dbReference type="NCBI Taxonomy" id="2720024"/>
    <lineage>
        <taxon>Bacteria</taxon>
        <taxon>Bacillati</taxon>
        <taxon>Actinomycetota</taxon>
        <taxon>Actinomycetes</taxon>
        <taxon>Micromonosporales</taxon>
        <taxon>Micromonosporaceae</taxon>
        <taxon>Micromonospora</taxon>
    </lineage>
</organism>
<dbReference type="Pfam" id="PF07729">
    <property type="entry name" value="FCD"/>
    <property type="match status" value="1"/>
</dbReference>
<dbReference type="InterPro" id="IPR011711">
    <property type="entry name" value="GntR_C"/>
</dbReference>
<evidence type="ECO:0000256" key="3">
    <source>
        <dbReference type="ARBA" id="ARBA00023163"/>
    </source>
</evidence>
<keyword evidence="1" id="KW-0805">Transcription regulation</keyword>
<dbReference type="SMART" id="SM00895">
    <property type="entry name" value="FCD"/>
    <property type="match status" value="1"/>
</dbReference>
<keyword evidence="3" id="KW-0804">Transcription</keyword>
<dbReference type="PROSITE" id="PS50949">
    <property type="entry name" value="HTH_GNTR"/>
    <property type="match status" value="1"/>
</dbReference>
<dbReference type="InterPro" id="IPR008920">
    <property type="entry name" value="TF_FadR/GntR_C"/>
</dbReference>
<sequence length="227" mass="24588">MGRTLLRDQAYVAIKQAIVAGALAPGQVVRDHDLAERLGFSRAPVRDALARLADEGLVESKPQSHTRVTPLILRDVRDALVVVRTMHEVATRSAVPRLSGDDIATMRAANAEFAGAVRRGDVERALRADDTLHDVLVAVCGNRAVAATIDRYTPLIRRLERQRFTTLPGEGSVRRHEELIRACASGDADAAADITATIWSSLDEILQADLAGGPVRAPHDDLPEEMP</sequence>
<feature type="domain" description="HTH gntR-type" evidence="4">
    <location>
        <begin position="4"/>
        <end position="71"/>
    </location>
</feature>
<reference evidence="5 6" key="1">
    <citation type="submission" date="2020-03" db="EMBL/GenBank/DDBJ databases">
        <title>WGS of actinomycetes isolated from Thailand.</title>
        <authorList>
            <person name="Thawai C."/>
        </authorList>
    </citation>
    <scope>NUCLEOTIDE SEQUENCE [LARGE SCALE GENOMIC DNA]</scope>
    <source>
        <strain evidence="5 6">HSS6-12</strain>
    </source>
</reference>
<evidence type="ECO:0000256" key="1">
    <source>
        <dbReference type="ARBA" id="ARBA00023015"/>
    </source>
</evidence>
<dbReference type="InterPro" id="IPR036390">
    <property type="entry name" value="WH_DNA-bd_sf"/>
</dbReference>
<dbReference type="Pfam" id="PF00392">
    <property type="entry name" value="GntR"/>
    <property type="match status" value="1"/>
</dbReference>
<dbReference type="SUPFAM" id="SSF48008">
    <property type="entry name" value="GntR ligand-binding domain-like"/>
    <property type="match status" value="1"/>
</dbReference>